<feature type="transmembrane region" description="Helical" evidence="7">
    <location>
        <begin position="50"/>
        <end position="69"/>
    </location>
</feature>
<feature type="transmembrane region" description="Helical" evidence="7">
    <location>
        <begin position="250"/>
        <end position="272"/>
    </location>
</feature>
<dbReference type="Gene3D" id="1.10.3720.10">
    <property type="entry name" value="MetI-like"/>
    <property type="match status" value="1"/>
</dbReference>
<dbReference type="InterPro" id="IPR035906">
    <property type="entry name" value="MetI-like_sf"/>
</dbReference>
<feature type="transmembrane region" description="Helical" evidence="7">
    <location>
        <begin position="153"/>
        <end position="170"/>
    </location>
</feature>
<evidence type="ECO:0000256" key="7">
    <source>
        <dbReference type="SAM" id="Phobius"/>
    </source>
</evidence>
<dbReference type="SUPFAM" id="SSF160964">
    <property type="entry name" value="MalF N-terminal region-like"/>
    <property type="match status" value="1"/>
</dbReference>
<dbReference type="GO" id="GO:0005886">
    <property type="term" value="C:plasma membrane"/>
    <property type="evidence" value="ECO:0007669"/>
    <property type="project" value="UniProtKB-SubCell"/>
</dbReference>
<dbReference type="GO" id="GO:0055085">
    <property type="term" value="P:transmembrane transport"/>
    <property type="evidence" value="ECO:0007669"/>
    <property type="project" value="InterPro"/>
</dbReference>
<feature type="transmembrane region" description="Helical" evidence="7">
    <location>
        <begin position="306"/>
        <end position="330"/>
    </location>
</feature>
<evidence type="ECO:0000259" key="8">
    <source>
        <dbReference type="PROSITE" id="PS50928"/>
    </source>
</evidence>
<feature type="domain" description="ABC transmembrane type-1" evidence="8">
    <location>
        <begin position="116"/>
        <end position="327"/>
    </location>
</feature>
<feature type="transmembrane region" description="Helical" evidence="7">
    <location>
        <begin position="211"/>
        <end position="229"/>
    </location>
</feature>
<dbReference type="PANTHER" id="PTHR30193:SF41">
    <property type="entry name" value="DIACETYLCHITOBIOSE UPTAKE SYSTEM PERMEASE PROTEIN NGCF"/>
    <property type="match status" value="1"/>
</dbReference>
<evidence type="ECO:0000313" key="9">
    <source>
        <dbReference type="EMBL" id="GAF84440.1"/>
    </source>
</evidence>
<feature type="transmembrane region" description="Helical" evidence="7">
    <location>
        <begin position="120"/>
        <end position="141"/>
    </location>
</feature>
<keyword evidence="4 7" id="KW-0812">Transmembrane</keyword>
<dbReference type="PANTHER" id="PTHR30193">
    <property type="entry name" value="ABC TRANSPORTER PERMEASE PROTEIN"/>
    <property type="match status" value="1"/>
</dbReference>
<evidence type="ECO:0000256" key="4">
    <source>
        <dbReference type="ARBA" id="ARBA00022692"/>
    </source>
</evidence>
<reference evidence="9" key="1">
    <citation type="journal article" date="2014" name="Front. Microbiol.">
        <title>High frequency of phylogenetically diverse reductive dehalogenase-homologous genes in deep subseafloor sedimentary metagenomes.</title>
        <authorList>
            <person name="Kawai M."/>
            <person name="Futagami T."/>
            <person name="Toyoda A."/>
            <person name="Takaki Y."/>
            <person name="Nishi S."/>
            <person name="Hori S."/>
            <person name="Arai W."/>
            <person name="Tsubouchi T."/>
            <person name="Morono Y."/>
            <person name="Uchiyama I."/>
            <person name="Ito T."/>
            <person name="Fujiyama A."/>
            <person name="Inagaki F."/>
            <person name="Takami H."/>
        </authorList>
    </citation>
    <scope>NUCLEOTIDE SEQUENCE</scope>
    <source>
        <strain evidence="9">Expedition CK06-06</strain>
    </source>
</reference>
<gene>
    <name evidence="9" type="ORF">S01H1_09558</name>
</gene>
<evidence type="ECO:0000256" key="3">
    <source>
        <dbReference type="ARBA" id="ARBA00022475"/>
    </source>
</evidence>
<dbReference type="InterPro" id="IPR051393">
    <property type="entry name" value="ABC_transporter_permease"/>
</dbReference>
<sequence length="340" mass="38546">MSGLTGKIIARSLGQVGSTLAFLILVIAVVEVLLYLILGKALKYRYTLPYMLIAPAAIGLALLVIYPIGYEVRLAFSNMSLRSFKNPEFGLDQAWRNFRMIFTQPVLKQAMFFPLFLRTILWTVIQVTSHVVFGMCLALLLHRPMKLRGLYQALIIVPWAIPQVIAVLTWRNEFHFEYGFINIMLTRIGLNAVSWKTNPFWNFAAVNLTNIWLGVPFMMVIILGGLQSISKSYYEAAEIDGASGWKRFRLVTLPLLQPVLTPAIILGTIWTFNLFNVPFLINQYELETSDILVTALFRAAFEYNRYGFAAAFALVIFAILFVFSVVYIKLTGGLKGVYER</sequence>
<feature type="transmembrane region" description="Helical" evidence="7">
    <location>
        <begin position="20"/>
        <end position="38"/>
    </location>
</feature>
<dbReference type="PROSITE" id="PS50928">
    <property type="entry name" value="ABC_TM1"/>
    <property type="match status" value="1"/>
</dbReference>
<evidence type="ECO:0000256" key="1">
    <source>
        <dbReference type="ARBA" id="ARBA00004651"/>
    </source>
</evidence>
<evidence type="ECO:0000256" key="2">
    <source>
        <dbReference type="ARBA" id="ARBA00022448"/>
    </source>
</evidence>
<dbReference type="AlphaFoldDB" id="X0U7E6"/>
<comment type="subcellular location">
    <subcellularLocation>
        <location evidence="1">Cell membrane</location>
        <topology evidence="1">Multi-pass membrane protein</topology>
    </subcellularLocation>
</comment>
<protein>
    <recommendedName>
        <fullName evidence="8">ABC transmembrane type-1 domain-containing protein</fullName>
    </recommendedName>
</protein>
<dbReference type="Pfam" id="PF00528">
    <property type="entry name" value="BPD_transp_1"/>
    <property type="match status" value="1"/>
</dbReference>
<name>X0U7E6_9ZZZZ</name>
<keyword evidence="6 7" id="KW-0472">Membrane</keyword>
<dbReference type="CDD" id="cd06261">
    <property type="entry name" value="TM_PBP2"/>
    <property type="match status" value="1"/>
</dbReference>
<dbReference type="SUPFAM" id="SSF161098">
    <property type="entry name" value="MetI-like"/>
    <property type="match status" value="1"/>
</dbReference>
<accession>X0U7E6</accession>
<organism evidence="9">
    <name type="scientific">marine sediment metagenome</name>
    <dbReference type="NCBI Taxonomy" id="412755"/>
    <lineage>
        <taxon>unclassified sequences</taxon>
        <taxon>metagenomes</taxon>
        <taxon>ecological metagenomes</taxon>
    </lineage>
</organism>
<comment type="caution">
    <text evidence="9">The sequence shown here is derived from an EMBL/GenBank/DDBJ whole genome shotgun (WGS) entry which is preliminary data.</text>
</comment>
<evidence type="ECO:0000256" key="5">
    <source>
        <dbReference type="ARBA" id="ARBA00022989"/>
    </source>
</evidence>
<keyword evidence="5 7" id="KW-1133">Transmembrane helix</keyword>
<dbReference type="EMBL" id="BARS01004885">
    <property type="protein sequence ID" value="GAF84440.1"/>
    <property type="molecule type" value="Genomic_DNA"/>
</dbReference>
<proteinExistence type="predicted"/>
<dbReference type="InterPro" id="IPR000515">
    <property type="entry name" value="MetI-like"/>
</dbReference>
<evidence type="ECO:0000256" key="6">
    <source>
        <dbReference type="ARBA" id="ARBA00023136"/>
    </source>
</evidence>
<keyword evidence="3" id="KW-1003">Cell membrane</keyword>
<keyword evidence="2" id="KW-0813">Transport</keyword>